<dbReference type="KEGG" id="bfo:118410272"/>
<reference evidence="2" key="1">
    <citation type="journal article" date="2020" name="Nat. Ecol. Evol.">
        <title>Deeply conserved synteny resolves early events in vertebrate evolution.</title>
        <authorList>
            <person name="Simakov O."/>
            <person name="Marletaz F."/>
            <person name="Yue J.X."/>
            <person name="O'Connell B."/>
            <person name="Jenkins J."/>
            <person name="Brandt A."/>
            <person name="Calef R."/>
            <person name="Tung C.H."/>
            <person name="Huang T.K."/>
            <person name="Schmutz J."/>
            <person name="Satoh N."/>
            <person name="Yu J.K."/>
            <person name="Putnam N.H."/>
            <person name="Green R.E."/>
            <person name="Rokhsar D.S."/>
        </authorList>
    </citation>
    <scope>NUCLEOTIDE SEQUENCE [LARGE SCALE GENOMIC DNA]</scope>
    <source>
        <strain evidence="2">S238N-H82</strain>
    </source>
</reference>
<feature type="transmembrane region" description="Helical" evidence="1">
    <location>
        <begin position="46"/>
        <end position="63"/>
    </location>
</feature>
<evidence type="ECO:0000256" key="1">
    <source>
        <dbReference type="SAM" id="Phobius"/>
    </source>
</evidence>
<keyword evidence="1" id="KW-0812">Transmembrane</keyword>
<gene>
    <name evidence="3" type="primary">LOC118410272</name>
</gene>
<feature type="transmembrane region" description="Helical" evidence="1">
    <location>
        <begin position="195"/>
        <end position="216"/>
    </location>
</feature>
<dbReference type="Proteomes" id="UP000001554">
    <property type="component" value="Chromosome 2"/>
</dbReference>
<keyword evidence="1" id="KW-1133">Transmembrane helix</keyword>
<dbReference type="GeneID" id="118410272"/>
<proteinExistence type="predicted"/>
<dbReference type="OrthoDB" id="10077420at2759"/>
<feature type="transmembrane region" description="Helical" evidence="1">
    <location>
        <begin position="22"/>
        <end position="39"/>
    </location>
</feature>
<feature type="transmembrane region" description="Helical" evidence="1">
    <location>
        <begin position="75"/>
        <end position="92"/>
    </location>
</feature>
<evidence type="ECO:0000313" key="2">
    <source>
        <dbReference type="Proteomes" id="UP000001554"/>
    </source>
</evidence>
<dbReference type="OMA" id="PENCKYH"/>
<protein>
    <submittedName>
        <fullName evidence="3">Uncharacterized protein LOC118410272</fullName>
    </submittedName>
</protein>
<dbReference type="RefSeq" id="XP_035667723.1">
    <property type="nucleotide sequence ID" value="XM_035811830.1"/>
</dbReference>
<name>A0A9J7KPF0_BRAFL</name>
<dbReference type="AlphaFoldDB" id="A0A9J7KPF0"/>
<accession>A0A9J7KPF0</accession>
<reference evidence="3" key="2">
    <citation type="submission" date="2025-08" db="UniProtKB">
        <authorList>
            <consortium name="RefSeq"/>
        </authorList>
    </citation>
    <scope>IDENTIFICATION</scope>
    <source>
        <strain evidence="3">S238N-H82</strain>
        <tissue evidence="3">Testes</tissue>
    </source>
</reference>
<keyword evidence="2" id="KW-1185">Reference proteome</keyword>
<keyword evidence="1" id="KW-0472">Membrane</keyword>
<organism evidence="2 3">
    <name type="scientific">Branchiostoma floridae</name>
    <name type="common">Florida lancelet</name>
    <name type="synonym">Amphioxus</name>
    <dbReference type="NCBI Taxonomy" id="7739"/>
    <lineage>
        <taxon>Eukaryota</taxon>
        <taxon>Metazoa</taxon>
        <taxon>Chordata</taxon>
        <taxon>Cephalochordata</taxon>
        <taxon>Leptocardii</taxon>
        <taxon>Amphioxiformes</taxon>
        <taxon>Branchiostomatidae</taxon>
        <taxon>Branchiostoma</taxon>
    </lineage>
</organism>
<feature type="transmembrane region" description="Helical" evidence="1">
    <location>
        <begin position="144"/>
        <end position="163"/>
    </location>
</feature>
<sequence length="245" mass="27372">MASEFHAALDWTILSVPNTICVYWRALSLLYCAVAALTSGDSTSTYGVLLTGLSLMEIPIVYFRYGHFVVVTTKILNQAMLCVMLILVHNIREKREVPMSVRHRVCYSLLVENCAAYNLTWNYIQTVVLASAMLAQDFGVGPQAVSSVNLVLFSICVLFTMSIELVFPRTFQWTVAAHVPLQMYVFYQLNQHSAVNAQTVCALVALNALLLVSKIIPPRKGTKYLTFSLEKYNQNKGVDTLFSVV</sequence>
<evidence type="ECO:0000313" key="3">
    <source>
        <dbReference type="RefSeq" id="XP_035667723.1"/>
    </source>
</evidence>